<sequence>PLNKHQVKPTVGEIDTAAALLTVLTLLTSLVATSMVLFGKVNPIINPTSGDLYQLVIPVGWIIFFVAIGVLWTFRKNMRAPQRHTEQIEKEERFYAVRPTYISLVALAISGASILFAAESMVKSIEKVSDMTGLPFVIAGVLAGIIGCLGEMLVVHNFSINPKGRIGDAIVGVAMDNIVTILGASIVAIMGGIFLGGNALILIFVIILCLNMVLLWQIGKLQRTILLTTN</sequence>
<evidence type="ECO:0000256" key="1">
    <source>
        <dbReference type="SAM" id="Phobius"/>
    </source>
</evidence>
<feature type="transmembrane region" description="Helical" evidence="1">
    <location>
        <begin position="52"/>
        <end position="74"/>
    </location>
</feature>
<feature type="transmembrane region" description="Helical" evidence="1">
    <location>
        <begin position="170"/>
        <end position="193"/>
    </location>
</feature>
<evidence type="ECO:0000313" key="2">
    <source>
        <dbReference type="EMBL" id="PJA12190.1"/>
    </source>
</evidence>
<evidence type="ECO:0000313" key="3">
    <source>
        <dbReference type="Proteomes" id="UP000228952"/>
    </source>
</evidence>
<protein>
    <submittedName>
        <fullName evidence="2">Uncharacterized protein</fullName>
    </submittedName>
</protein>
<proteinExistence type="predicted"/>
<feature type="transmembrane region" description="Helical" evidence="1">
    <location>
        <begin position="12"/>
        <end position="32"/>
    </location>
</feature>
<gene>
    <name evidence="2" type="ORF">COX64_04990</name>
</gene>
<reference evidence="3" key="1">
    <citation type="submission" date="2017-09" db="EMBL/GenBank/DDBJ databases">
        <title>Depth-based differentiation of microbial function through sediment-hosted aquifers and enrichment of novel symbionts in the deep terrestrial subsurface.</title>
        <authorList>
            <person name="Probst A.J."/>
            <person name="Ladd B."/>
            <person name="Jarett J.K."/>
            <person name="Geller-Mcgrath D.E."/>
            <person name="Sieber C.M.K."/>
            <person name="Emerson J.B."/>
            <person name="Anantharaman K."/>
            <person name="Thomas B.C."/>
            <person name="Malmstrom R."/>
            <person name="Stieglmeier M."/>
            <person name="Klingl A."/>
            <person name="Woyke T."/>
            <person name="Ryan C.M."/>
            <person name="Banfield J.F."/>
        </authorList>
    </citation>
    <scope>NUCLEOTIDE SEQUENCE [LARGE SCALE GENOMIC DNA]</scope>
</reference>
<feature type="transmembrane region" description="Helical" evidence="1">
    <location>
        <begin position="199"/>
        <end position="218"/>
    </location>
</feature>
<keyword evidence="1" id="KW-0472">Membrane</keyword>
<comment type="caution">
    <text evidence="2">The sequence shown here is derived from an EMBL/GenBank/DDBJ whole genome shotgun (WGS) entry which is preliminary data.</text>
</comment>
<feature type="non-terminal residue" evidence="2">
    <location>
        <position position="1"/>
    </location>
</feature>
<dbReference type="Proteomes" id="UP000228952">
    <property type="component" value="Unassembled WGS sequence"/>
</dbReference>
<dbReference type="AlphaFoldDB" id="A0A2M7W0Q2"/>
<feature type="transmembrane region" description="Helical" evidence="1">
    <location>
        <begin position="95"/>
        <end position="116"/>
    </location>
</feature>
<accession>A0A2M7W0Q2</accession>
<dbReference type="EMBL" id="PFQB01000123">
    <property type="protein sequence ID" value="PJA12190.1"/>
    <property type="molecule type" value="Genomic_DNA"/>
</dbReference>
<organism evidence="2 3">
    <name type="scientific">Candidatus Dojkabacteria bacterium CG_4_10_14_0_2_um_filter_Dojkabacteria_WS6_41_15</name>
    <dbReference type="NCBI Taxonomy" id="2014249"/>
    <lineage>
        <taxon>Bacteria</taxon>
        <taxon>Candidatus Dojkabacteria</taxon>
    </lineage>
</organism>
<name>A0A2M7W0Q2_9BACT</name>
<feature type="transmembrane region" description="Helical" evidence="1">
    <location>
        <begin position="136"/>
        <end position="158"/>
    </location>
</feature>
<keyword evidence="1" id="KW-1133">Transmembrane helix</keyword>
<keyword evidence="1" id="KW-0812">Transmembrane</keyword>